<keyword evidence="7" id="KW-1185">Reference proteome</keyword>
<evidence type="ECO:0000256" key="5">
    <source>
        <dbReference type="ARBA" id="ARBA00022801"/>
    </source>
</evidence>
<dbReference type="PANTHER" id="PTHR34139">
    <property type="entry name" value="UPF0331 PROTEIN MJ0127"/>
    <property type="match status" value="1"/>
</dbReference>
<dbReference type="InterPro" id="IPR008201">
    <property type="entry name" value="HepT-like"/>
</dbReference>
<sequence length="118" mass="13838">MPSRSWQLRIQDILEASDRIQQATAGMSYEQFEDMEDLVLHGILYNFVIIGEASINVNDSIKSRYPEIPWRLMGDMRNVMTHEYFRVNQRLVWNTIENHLPAVVPMLETLLQQESGQE</sequence>
<accession>A0ABT7B1H1</accession>
<gene>
    <name evidence="6" type="ORF">PMG25_02800</name>
</gene>
<evidence type="ECO:0000256" key="2">
    <source>
        <dbReference type="ARBA" id="ARBA00022649"/>
    </source>
</evidence>
<keyword evidence="1" id="KW-0597">Phosphoprotein</keyword>
<organism evidence="6 7">
    <name type="scientific">Roseofilum capinflatum BLCC-M114</name>
    <dbReference type="NCBI Taxonomy" id="3022440"/>
    <lineage>
        <taxon>Bacteria</taxon>
        <taxon>Bacillati</taxon>
        <taxon>Cyanobacteriota</taxon>
        <taxon>Cyanophyceae</taxon>
        <taxon>Desertifilales</taxon>
        <taxon>Desertifilaceae</taxon>
        <taxon>Roseofilum</taxon>
        <taxon>Roseofilum capinflatum</taxon>
    </lineage>
</organism>
<keyword evidence="5" id="KW-0378">Hydrolase</keyword>
<evidence type="ECO:0000256" key="3">
    <source>
        <dbReference type="ARBA" id="ARBA00022722"/>
    </source>
</evidence>
<keyword evidence="3" id="KW-0540">Nuclease</keyword>
<name>A0ABT7B1H1_9CYAN</name>
<evidence type="ECO:0000256" key="1">
    <source>
        <dbReference type="ARBA" id="ARBA00022553"/>
    </source>
</evidence>
<dbReference type="RefSeq" id="WP_283765388.1">
    <property type="nucleotide sequence ID" value="NZ_JAQOSO010000011.1"/>
</dbReference>
<proteinExistence type="predicted"/>
<comment type="caution">
    <text evidence="6">The sequence shown here is derived from an EMBL/GenBank/DDBJ whole genome shotgun (WGS) entry which is preliminary data.</text>
</comment>
<dbReference type="EMBL" id="JAQOSO010000011">
    <property type="protein sequence ID" value="MDJ1173011.1"/>
    <property type="molecule type" value="Genomic_DNA"/>
</dbReference>
<dbReference type="SUPFAM" id="SSF81593">
    <property type="entry name" value="Nucleotidyltransferase substrate binding subunit/domain"/>
    <property type="match status" value="1"/>
</dbReference>
<dbReference type="Proteomes" id="UP001235849">
    <property type="component" value="Unassembled WGS sequence"/>
</dbReference>
<evidence type="ECO:0000313" key="6">
    <source>
        <dbReference type="EMBL" id="MDJ1173011.1"/>
    </source>
</evidence>
<keyword evidence="2" id="KW-1277">Toxin-antitoxin system</keyword>
<evidence type="ECO:0000256" key="4">
    <source>
        <dbReference type="ARBA" id="ARBA00022741"/>
    </source>
</evidence>
<evidence type="ECO:0000313" key="7">
    <source>
        <dbReference type="Proteomes" id="UP001235849"/>
    </source>
</evidence>
<keyword evidence="4" id="KW-0547">Nucleotide-binding</keyword>
<protein>
    <submittedName>
        <fullName evidence="6">DUF86 domain-containing protein</fullName>
    </submittedName>
</protein>
<dbReference type="PANTHER" id="PTHR34139:SF1">
    <property type="entry name" value="RNASE MJ1380-RELATED"/>
    <property type="match status" value="1"/>
</dbReference>
<reference evidence="6 7" key="1">
    <citation type="submission" date="2023-01" db="EMBL/GenBank/DDBJ databases">
        <title>Novel diversity within Roseofilum (Cyanobacteria; Desertifilaceae) from marine benthic mats with descriptions of four novel species.</title>
        <authorList>
            <person name="Wang Y."/>
            <person name="Berthold D.E."/>
            <person name="Hu J."/>
            <person name="Lefler F.W."/>
            <person name="Laughinghouse H.D. IV."/>
        </authorList>
    </citation>
    <scope>NUCLEOTIDE SEQUENCE [LARGE SCALE GENOMIC DNA]</scope>
    <source>
        <strain evidence="6 7">BLCC-M114</strain>
    </source>
</reference>
<dbReference type="InterPro" id="IPR051813">
    <property type="entry name" value="HepT_RNase_toxin"/>
</dbReference>
<dbReference type="Pfam" id="PF01934">
    <property type="entry name" value="HepT-like"/>
    <property type="match status" value="1"/>
</dbReference>